<dbReference type="EMBL" id="JAAMPC010000008">
    <property type="protein sequence ID" value="KAG2298335.1"/>
    <property type="molecule type" value="Genomic_DNA"/>
</dbReference>
<reference evidence="3 4" key="1">
    <citation type="submission" date="2020-02" db="EMBL/GenBank/DDBJ databases">
        <authorList>
            <person name="Ma Q."/>
            <person name="Huang Y."/>
            <person name="Song X."/>
            <person name="Pei D."/>
        </authorList>
    </citation>
    <scope>NUCLEOTIDE SEQUENCE [LARGE SCALE GENOMIC DNA]</scope>
    <source>
        <strain evidence="3">Sxm20200214</strain>
        <tissue evidence="3">Leaf</tissue>
    </source>
</reference>
<dbReference type="InterPro" id="IPR035902">
    <property type="entry name" value="Nuc_phospho_transferase"/>
</dbReference>
<evidence type="ECO:0000256" key="2">
    <source>
        <dbReference type="ARBA" id="ARBA00022679"/>
    </source>
</evidence>
<accession>A0A8X7UZX7</accession>
<sequence>MATEAFLLVGMEQCKVGIQLYLVVMYLTAEEVVLTMVEDMERFLTKGMALEWLVLGTKLCLLQFFKSRLWVSRQSFNLEVDARNYGFEPTETPRTDRSVSKNIELGLAALRGEKGAAYDRIVLSAGIVDHILGCEGAEDVAVAMDRAKEAIDSGKALKKLLNYIEISRKIK</sequence>
<evidence type="ECO:0000313" key="3">
    <source>
        <dbReference type="EMBL" id="KAG2298335.1"/>
    </source>
</evidence>
<organism evidence="3 4">
    <name type="scientific">Brassica carinata</name>
    <name type="common">Ethiopian mustard</name>
    <name type="synonym">Abyssinian cabbage</name>
    <dbReference type="NCBI Taxonomy" id="52824"/>
    <lineage>
        <taxon>Eukaryota</taxon>
        <taxon>Viridiplantae</taxon>
        <taxon>Streptophyta</taxon>
        <taxon>Embryophyta</taxon>
        <taxon>Tracheophyta</taxon>
        <taxon>Spermatophyta</taxon>
        <taxon>Magnoliopsida</taxon>
        <taxon>eudicotyledons</taxon>
        <taxon>Gunneridae</taxon>
        <taxon>Pentapetalae</taxon>
        <taxon>rosids</taxon>
        <taxon>malvids</taxon>
        <taxon>Brassicales</taxon>
        <taxon>Brassicaceae</taxon>
        <taxon>Brassiceae</taxon>
        <taxon>Brassica</taxon>
    </lineage>
</organism>
<dbReference type="Gene3D" id="3.40.1030.10">
    <property type="entry name" value="Nucleoside phosphorylase/phosphoribosyltransferase catalytic domain"/>
    <property type="match status" value="1"/>
</dbReference>
<gene>
    <name evidence="3" type="ORF">Bca52824_034807</name>
</gene>
<dbReference type="OrthoDB" id="2013632at2759"/>
<evidence type="ECO:0000313" key="4">
    <source>
        <dbReference type="Proteomes" id="UP000886595"/>
    </source>
</evidence>
<dbReference type="SUPFAM" id="SSF52418">
    <property type="entry name" value="Nucleoside phosphorylase/phosphoribosyltransferase catalytic domain"/>
    <property type="match status" value="1"/>
</dbReference>
<proteinExistence type="predicted"/>
<keyword evidence="4" id="KW-1185">Reference proteome</keyword>
<dbReference type="AlphaFoldDB" id="A0A8X7UZX7"/>
<dbReference type="GO" id="GO:0005829">
    <property type="term" value="C:cytosol"/>
    <property type="evidence" value="ECO:0007669"/>
    <property type="project" value="TreeGrafter"/>
</dbReference>
<dbReference type="GO" id="GO:0016757">
    <property type="term" value="F:glycosyltransferase activity"/>
    <property type="evidence" value="ECO:0007669"/>
    <property type="project" value="UniProtKB-KW"/>
</dbReference>
<keyword evidence="2" id="KW-0808">Transferase</keyword>
<evidence type="ECO:0000256" key="1">
    <source>
        <dbReference type="ARBA" id="ARBA00022676"/>
    </source>
</evidence>
<dbReference type="GO" id="GO:0003921">
    <property type="term" value="F:GMP synthase activity"/>
    <property type="evidence" value="ECO:0007669"/>
    <property type="project" value="TreeGrafter"/>
</dbReference>
<dbReference type="PANTHER" id="PTHR11922:SF1">
    <property type="entry name" value="ANTHRANILATE PHOSPHORIBOSYLTRANSFERASE"/>
    <property type="match status" value="1"/>
</dbReference>
<keyword evidence="1" id="KW-0328">Glycosyltransferase</keyword>
<protein>
    <recommendedName>
        <fullName evidence="5">Anthranilate phosphoribosyltransferase</fullName>
    </recommendedName>
</protein>
<evidence type="ECO:0008006" key="5">
    <source>
        <dbReference type="Google" id="ProtNLM"/>
    </source>
</evidence>
<dbReference type="PANTHER" id="PTHR11922">
    <property type="entry name" value="GMP SYNTHASE-RELATED"/>
    <property type="match status" value="1"/>
</dbReference>
<comment type="caution">
    <text evidence="3">The sequence shown here is derived from an EMBL/GenBank/DDBJ whole genome shotgun (WGS) entry which is preliminary data.</text>
</comment>
<dbReference type="Proteomes" id="UP000886595">
    <property type="component" value="Unassembled WGS sequence"/>
</dbReference>
<name>A0A8X7UZX7_BRACI</name>